<feature type="compositionally biased region" description="Basic residues" evidence="1">
    <location>
        <begin position="21"/>
        <end position="30"/>
    </location>
</feature>
<feature type="compositionally biased region" description="Basic and acidic residues" evidence="1">
    <location>
        <begin position="31"/>
        <end position="57"/>
    </location>
</feature>
<accession>A0A8D9GCI2</accession>
<feature type="non-terminal residue" evidence="2">
    <location>
        <position position="1"/>
    </location>
</feature>
<evidence type="ECO:0000256" key="1">
    <source>
        <dbReference type="SAM" id="MobiDB-lite"/>
    </source>
</evidence>
<name>A0A8D9GCI2_BRACM</name>
<protein>
    <submittedName>
        <fullName evidence="2">Uncharacterized protein</fullName>
    </submittedName>
</protein>
<evidence type="ECO:0000313" key="2">
    <source>
        <dbReference type="EMBL" id="CAG7876224.1"/>
    </source>
</evidence>
<dbReference type="EMBL" id="LS974621">
    <property type="protein sequence ID" value="CAG7876224.1"/>
    <property type="molecule type" value="Genomic_DNA"/>
</dbReference>
<feature type="region of interest" description="Disordered" evidence="1">
    <location>
        <begin position="17"/>
        <end position="57"/>
    </location>
</feature>
<proteinExistence type="predicted"/>
<dbReference type="AlphaFoldDB" id="A0A8D9GCI2"/>
<feature type="non-terminal residue" evidence="2">
    <location>
        <position position="90"/>
    </location>
</feature>
<gene>
    <name evidence="2" type="ORF">BRAPAZ1V2_A05P27450.2</name>
</gene>
<dbReference type="Proteomes" id="UP000694005">
    <property type="component" value="Chromosome A05"/>
</dbReference>
<dbReference type="Gramene" id="A05p27450.2_BraZ1">
    <property type="protein sequence ID" value="A05p27450.2_BraZ1.CDS"/>
    <property type="gene ID" value="A05g27450.2_BraZ1"/>
</dbReference>
<organism evidence="2 3">
    <name type="scientific">Brassica campestris</name>
    <name type="common">Field mustard</name>
    <dbReference type="NCBI Taxonomy" id="3711"/>
    <lineage>
        <taxon>Eukaryota</taxon>
        <taxon>Viridiplantae</taxon>
        <taxon>Streptophyta</taxon>
        <taxon>Embryophyta</taxon>
        <taxon>Tracheophyta</taxon>
        <taxon>Spermatophyta</taxon>
        <taxon>Magnoliopsida</taxon>
        <taxon>eudicotyledons</taxon>
        <taxon>Gunneridae</taxon>
        <taxon>Pentapetalae</taxon>
        <taxon>rosids</taxon>
        <taxon>malvids</taxon>
        <taxon>Brassicales</taxon>
        <taxon>Brassicaceae</taxon>
        <taxon>Brassiceae</taxon>
        <taxon>Brassica</taxon>
    </lineage>
</organism>
<sequence length="90" mass="10067">RTPTDVQCVLNRQPKWAKITRTVHGKGQRSKSKDQHAESKDQHSDMCTDGQPRTHERPVCADGQPWTATDVLCVLADTHVCPVCAGRHPR</sequence>
<reference evidence="2 3" key="1">
    <citation type="submission" date="2021-07" db="EMBL/GenBank/DDBJ databases">
        <authorList>
            <consortium name="Genoscope - CEA"/>
            <person name="William W."/>
        </authorList>
    </citation>
    <scope>NUCLEOTIDE SEQUENCE [LARGE SCALE GENOMIC DNA]</scope>
</reference>
<evidence type="ECO:0000313" key="3">
    <source>
        <dbReference type="Proteomes" id="UP000694005"/>
    </source>
</evidence>